<dbReference type="PANTHER" id="PTHR24223:SF330">
    <property type="entry name" value="ATP-BINDING CASSETTE SUB-FAMILY C MEMBER 10"/>
    <property type="match status" value="1"/>
</dbReference>
<feature type="domain" description="ABC transporter" evidence="10">
    <location>
        <begin position="1"/>
        <end position="193"/>
    </location>
</feature>
<keyword evidence="6" id="KW-0067">ATP-binding</keyword>
<proteinExistence type="predicted"/>
<evidence type="ECO:0000256" key="5">
    <source>
        <dbReference type="ARBA" id="ARBA00022741"/>
    </source>
</evidence>
<dbReference type="Proteomes" id="UP001558652">
    <property type="component" value="Unassembled WGS sequence"/>
</dbReference>
<evidence type="ECO:0000313" key="12">
    <source>
        <dbReference type="EMBL" id="KAL1117649.1"/>
    </source>
</evidence>
<dbReference type="PANTHER" id="PTHR24223">
    <property type="entry name" value="ATP-BINDING CASSETTE SUB-FAMILY C"/>
    <property type="match status" value="1"/>
</dbReference>
<dbReference type="InterPro" id="IPR011527">
    <property type="entry name" value="ABC1_TM_dom"/>
</dbReference>
<evidence type="ECO:0000259" key="10">
    <source>
        <dbReference type="PROSITE" id="PS50893"/>
    </source>
</evidence>
<dbReference type="CDD" id="cd03244">
    <property type="entry name" value="ABCC_MRP_domain2"/>
    <property type="match status" value="1"/>
</dbReference>
<reference evidence="12 13" key="1">
    <citation type="submission" date="2024-07" db="EMBL/GenBank/DDBJ databases">
        <title>Chromosome-level genome assembly of the water stick insect Ranatra chinensis (Heteroptera: Nepidae).</title>
        <authorList>
            <person name="Liu X."/>
        </authorList>
    </citation>
    <scope>NUCLEOTIDE SEQUENCE [LARGE SCALE GENOMIC DNA]</scope>
    <source>
        <strain evidence="12">Cailab_2021Rc</strain>
        <tissue evidence="12">Muscle</tissue>
    </source>
</reference>
<feature type="transmembrane region" description="Helical" evidence="9">
    <location>
        <begin position="247"/>
        <end position="269"/>
    </location>
</feature>
<keyword evidence="8 9" id="KW-0472">Membrane</keyword>
<feature type="transmembrane region" description="Helical" evidence="9">
    <location>
        <begin position="312"/>
        <end position="336"/>
    </location>
</feature>
<dbReference type="InterPro" id="IPR050173">
    <property type="entry name" value="ABC_transporter_C-like"/>
</dbReference>
<feature type="domain" description="ABC transmembrane type-1" evidence="11">
    <location>
        <begin position="254"/>
        <end position="552"/>
    </location>
</feature>
<dbReference type="PROSITE" id="PS50929">
    <property type="entry name" value="ABC_TM1F"/>
    <property type="match status" value="1"/>
</dbReference>
<dbReference type="EMBL" id="JBFDAA010000015">
    <property type="protein sequence ID" value="KAL1117649.1"/>
    <property type="molecule type" value="Genomic_DNA"/>
</dbReference>
<name>A0ABD0YKJ4_9HEMI</name>
<dbReference type="PROSITE" id="PS00211">
    <property type="entry name" value="ABC_TRANSPORTER_1"/>
    <property type="match status" value="2"/>
</dbReference>
<dbReference type="CDD" id="cd03250">
    <property type="entry name" value="ABCC_MRP_domain1"/>
    <property type="match status" value="1"/>
</dbReference>
<evidence type="ECO:0000256" key="6">
    <source>
        <dbReference type="ARBA" id="ARBA00022840"/>
    </source>
</evidence>
<evidence type="ECO:0008006" key="14">
    <source>
        <dbReference type="Google" id="ProtNLM"/>
    </source>
</evidence>
<feature type="transmembrane region" description="Helical" evidence="9">
    <location>
        <begin position="406"/>
        <end position="423"/>
    </location>
</feature>
<dbReference type="InterPro" id="IPR027417">
    <property type="entry name" value="P-loop_NTPase"/>
</dbReference>
<evidence type="ECO:0000256" key="7">
    <source>
        <dbReference type="ARBA" id="ARBA00022989"/>
    </source>
</evidence>
<evidence type="ECO:0000256" key="4">
    <source>
        <dbReference type="ARBA" id="ARBA00022737"/>
    </source>
</evidence>
<dbReference type="InterPro" id="IPR036640">
    <property type="entry name" value="ABC1_TM_sf"/>
</dbReference>
<dbReference type="FunFam" id="3.40.50.300:FF:000973">
    <property type="entry name" value="Multidrug resistance-associated protein 4"/>
    <property type="match status" value="1"/>
</dbReference>
<dbReference type="CDD" id="cd18605">
    <property type="entry name" value="ABC_6TM_MRP7_D2_like"/>
    <property type="match status" value="1"/>
</dbReference>
<accession>A0ABD0YKJ4</accession>
<dbReference type="SUPFAM" id="SSF52540">
    <property type="entry name" value="P-loop containing nucleoside triphosphate hydrolases"/>
    <property type="match status" value="2"/>
</dbReference>
<evidence type="ECO:0000256" key="3">
    <source>
        <dbReference type="ARBA" id="ARBA00022692"/>
    </source>
</evidence>
<dbReference type="SUPFAM" id="SSF90123">
    <property type="entry name" value="ABC transporter transmembrane region"/>
    <property type="match status" value="1"/>
</dbReference>
<comment type="subcellular location">
    <subcellularLocation>
        <location evidence="1">Membrane</location>
        <topology evidence="1">Multi-pass membrane protein</topology>
    </subcellularLocation>
</comment>
<feature type="domain" description="ABC transporter" evidence="10">
    <location>
        <begin position="592"/>
        <end position="800"/>
    </location>
</feature>
<evidence type="ECO:0000313" key="13">
    <source>
        <dbReference type="Proteomes" id="UP001558652"/>
    </source>
</evidence>
<keyword evidence="5" id="KW-0547">Nucleotide-binding</keyword>
<feature type="transmembrane region" description="Helical" evidence="9">
    <location>
        <begin position="381"/>
        <end position="400"/>
    </location>
</feature>
<feature type="transmembrane region" description="Helical" evidence="9">
    <location>
        <begin position="526"/>
        <end position="547"/>
    </location>
</feature>
<evidence type="ECO:0000259" key="11">
    <source>
        <dbReference type="PROSITE" id="PS50929"/>
    </source>
</evidence>
<keyword evidence="7 9" id="KW-1133">Transmembrane helix</keyword>
<organism evidence="12 13">
    <name type="scientific">Ranatra chinensis</name>
    <dbReference type="NCBI Taxonomy" id="642074"/>
    <lineage>
        <taxon>Eukaryota</taxon>
        <taxon>Metazoa</taxon>
        <taxon>Ecdysozoa</taxon>
        <taxon>Arthropoda</taxon>
        <taxon>Hexapoda</taxon>
        <taxon>Insecta</taxon>
        <taxon>Pterygota</taxon>
        <taxon>Neoptera</taxon>
        <taxon>Paraneoptera</taxon>
        <taxon>Hemiptera</taxon>
        <taxon>Heteroptera</taxon>
        <taxon>Panheteroptera</taxon>
        <taxon>Nepomorpha</taxon>
        <taxon>Nepidae</taxon>
        <taxon>Ranatrinae</taxon>
        <taxon>Ranatra</taxon>
    </lineage>
</organism>
<dbReference type="FunFam" id="3.40.50.300:FF:000163">
    <property type="entry name" value="Multidrug resistance-associated protein member 4"/>
    <property type="match status" value="1"/>
</dbReference>
<dbReference type="GO" id="GO:0016020">
    <property type="term" value="C:membrane"/>
    <property type="evidence" value="ECO:0007669"/>
    <property type="project" value="UniProtKB-SubCell"/>
</dbReference>
<dbReference type="Gene3D" id="1.20.1560.10">
    <property type="entry name" value="ABC transporter type 1, transmembrane domain"/>
    <property type="match status" value="1"/>
</dbReference>
<keyword evidence="13" id="KW-1185">Reference proteome</keyword>
<comment type="caution">
    <text evidence="12">The sequence shown here is derived from an EMBL/GenBank/DDBJ whole genome shotgun (WGS) entry which is preliminary data.</text>
</comment>
<protein>
    <recommendedName>
        <fullName evidence="14">Multidrug resistance-associated protein 7</fullName>
    </recommendedName>
</protein>
<evidence type="ECO:0000256" key="1">
    <source>
        <dbReference type="ARBA" id="ARBA00004141"/>
    </source>
</evidence>
<dbReference type="PROSITE" id="PS50893">
    <property type="entry name" value="ABC_TRANSPORTER_2"/>
    <property type="match status" value="2"/>
</dbReference>
<dbReference type="SMART" id="SM00382">
    <property type="entry name" value="AAA"/>
    <property type="match status" value="2"/>
</dbReference>
<keyword evidence="4" id="KW-0677">Repeat</keyword>
<dbReference type="Pfam" id="PF00005">
    <property type="entry name" value="ABC_tran"/>
    <property type="match status" value="2"/>
</dbReference>
<dbReference type="AlphaFoldDB" id="A0ABD0YKJ4"/>
<dbReference type="InterPro" id="IPR017871">
    <property type="entry name" value="ABC_transporter-like_CS"/>
</dbReference>
<dbReference type="InterPro" id="IPR003439">
    <property type="entry name" value="ABC_transporter-like_ATP-bd"/>
</dbReference>
<dbReference type="Gene3D" id="3.40.50.300">
    <property type="entry name" value="P-loop containing nucleotide triphosphate hydrolases"/>
    <property type="match status" value="2"/>
</dbReference>
<feature type="transmembrane region" description="Helical" evidence="9">
    <location>
        <begin position="493"/>
        <end position="514"/>
    </location>
</feature>
<dbReference type="GO" id="GO:0005524">
    <property type="term" value="F:ATP binding"/>
    <property type="evidence" value="ECO:0007669"/>
    <property type="project" value="UniProtKB-KW"/>
</dbReference>
<sequence>MGPVGSGKSSLLAAILAELEKSSGSVACSHFDQGFGYVSQTPWLQRGTIRENILFGEPLDTERYRSVVEACDLMPDLNKLPRHDHTFVGEGGSTLSGGQKARICLARAVYQNNLVYLLDDILSSVDPHVANHIFTRCISGILKEKTRIVCTHQHKFAAQADIVILLQNGKIEKQGPPSEVLPDYSELIAKSEGTNLESSTDFLEPETDILEAIDNNASEEEERSVDNYRSLILYLYFFLGSVEVQVYTLYFVSIGLCLMFFIFSSIVLMQVSRNLVDWWLAFWVSNEHSNGTIPTFGSEFTMISGASYYMNVYIFLGILNSVFTLLRAFLFAYGGVIGAKRIHKTLLDSVVMAKVAFFDSSPLGRILNRFSSDMYTIDDTLPFILNILLAQLFGLLGLLVMTLYGLPWLCLILVPIVPVYFWLQNHYRLTSRELKRLSSVTLSPVYNHFNETIQGLSTIRAFKSTSRFNHDNVCFLEANQKTQLSSSAASQWLGIWLQLIGVVMISGIGMLAILQHHLDIANPGLIGLAISYALSLTGSLGGVVNAFTETEREMVAVERVRQYYSDREGGPEREYFKYTMSPPFGWPSQGVVSFNNVYVKYRNHLPYALHNVTFSTRPSEKVGIVGRTGAGKSSLISAIFRLVEISEGSIVIDAVNVKLIYLHELRSRLCVIPQDPFLFEGTARANLDPHGRHQDVDLWDALRKTHLVDVISLLGGLDAVLKRDSISVGQRQLLCLARAVLHSASVICIDEATANVDVETDRLIQETVRTCFRRSTVLTIAHRVRTVLDSDRYFNTREFLF</sequence>
<dbReference type="FunFam" id="1.20.1560.10:FF:000113">
    <property type="entry name" value="ABC transporter, putative"/>
    <property type="match status" value="1"/>
</dbReference>
<evidence type="ECO:0000256" key="2">
    <source>
        <dbReference type="ARBA" id="ARBA00022448"/>
    </source>
</evidence>
<dbReference type="InterPro" id="IPR003593">
    <property type="entry name" value="AAA+_ATPase"/>
</dbReference>
<gene>
    <name evidence="12" type="ORF">AAG570_003964</name>
</gene>
<keyword evidence="2" id="KW-0813">Transport</keyword>
<keyword evidence="3 9" id="KW-0812">Transmembrane</keyword>
<evidence type="ECO:0000256" key="9">
    <source>
        <dbReference type="SAM" id="Phobius"/>
    </source>
</evidence>
<dbReference type="Pfam" id="PF00664">
    <property type="entry name" value="ABC_membrane"/>
    <property type="match status" value="1"/>
</dbReference>
<evidence type="ECO:0000256" key="8">
    <source>
        <dbReference type="ARBA" id="ARBA00023136"/>
    </source>
</evidence>